<feature type="transmembrane region" description="Helical" evidence="1">
    <location>
        <begin position="46"/>
        <end position="66"/>
    </location>
</feature>
<evidence type="ECO:0000313" key="4">
    <source>
        <dbReference type="Proteomes" id="UP000018851"/>
    </source>
</evidence>
<keyword evidence="1" id="KW-0472">Membrane</keyword>
<dbReference type="InterPro" id="IPR003675">
    <property type="entry name" value="Rce1/LyrA-like_dom"/>
</dbReference>
<feature type="transmembrane region" description="Helical" evidence="1">
    <location>
        <begin position="78"/>
        <end position="102"/>
    </location>
</feature>
<dbReference type="PANTHER" id="PTHR39430:SF1">
    <property type="entry name" value="PROTEASE"/>
    <property type="match status" value="1"/>
</dbReference>
<keyword evidence="4" id="KW-1185">Reference proteome</keyword>
<dbReference type="KEGG" id="ssan:NX02_27145"/>
<dbReference type="RefSeq" id="WP_025295113.1">
    <property type="nucleotide sequence ID" value="NZ_CP006644.1"/>
</dbReference>
<sequence length="289" mass="29105">MRPSLALASALLSGLAVLLLGPRCASAVSALLPAALAGDHRVVETLFMLLVYGALAACALVGARLFGRSAWQVGDKPLCCIALGLFAGVTGLIAAVAVSAAAGTLVPGGSPGISLVPLLWGLSLVAVQAGSEELFFRGWVQPVLAERFGTALAVLVTALLFAGLHLAGGVRSPLSLLNLLLGGVMFGLAAAHGRGIAGAFGLHFGWNATEQLLFGLQPNPGTGGFGALLDLDLAGPGWLGGSAEGLNASLAMSLALIALIVPQAIAARRMLAGGSDDAPALWRRRTVLR</sequence>
<evidence type="ECO:0000256" key="1">
    <source>
        <dbReference type="SAM" id="Phobius"/>
    </source>
</evidence>
<dbReference type="GO" id="GO:0004175">
    <property type="term" value="F:endopeptidase activity"/>
    <property type="evidence" value="ECO:0007669"/>
    <property type="project" value="UniProtKB-ARBA"/>
</dbReference>
<name>W0AMW0_9SPHN</name>
<accession>W0AMW0</accession>
<gene>
    <name evidence="3" type="ORF">NX02_27145</name>
</gene>
<dbReference type="Pfam" id="PF02517">
    <property type="entry name" value="Rce1-like"/>
    <property type="match status" value="1"/>
</dbReference>
<feature type="transmembrane region" description="Helical" evidence="1">
    <location>
        <begin position="148"/>
        <end position="168"/>
    </location>
</feature>
<dbReference type="STRING" id="1123269.NX02_27145"/>
<dbReference type="EMBL" id="CP006644">
    <property type="protein sequence ID" value="AHE57015.1"/>
    <property type="molecule type" value="Genomic_DNA"/>
</dbReference>
<dbReference type="GO" id="GO:0080120">
    <property type="term" value="P:CAAX-box protein maturation"/>
    <property type="evidence" value="ECO:0007669"/>
    <property type="project" value="UniProtKB-ARBA"/>
</dbReference>
<proteinExistence type="predicted"/>
<protein>
    <recommendedName>
        <fullName evidence="2">CAAX prenyl protease 2/Lysostaphin resistance protein A-like domain-containing protein</fullName>
    </recommendedName>
</protein>
<evidence type="ECO:0000259" key="2">
    <source>
        <dbReference type="Pfam" id="PF02517"/>
    </source>
</evidence>
<keyword evidence="1" id="KW-0812">Transmembrane</keyword>
<dbReference type="AlphaFoldDB" id="W0AMW0"/>
<dbReference type="Proteomes" id="UP000018851">
    <property type="component" value="Chromosome"/>
</dbReference>
<dbReference type="PANTHER" id="PTHR39430">
    <property type="entry name" value="MEMBRANE-ASSOCIATED PROTEASE-RELATED"/>
    <property type="match status" value="1"/>
</dbReference>
<evidence type="ECO:0000313" key="3">
    <source>
        <dbReference type="EMBL" id="AHE57015.1"/>
    </source>
</evidence>
<dbReference type="OrthoDB" id="7573544at2"/>
<dbReference type="HOGENOM" id="CLU_948745_0_0_5"/>
<dbReference type="PATRIC" id="fig|1123269.5.peg.5326"/>
<feature type="domain" description="CAAX prenyl protease 2/Lysostaphin resistance protein A-like" evidence="2">
    <location>
        <begin position="117"/>
        <end position="208"/>
    </location>
</feature>
<feature type="transmembrane region" description="Helical" evidence="1">
    <location>
        <begin position="174"/>
        <end position="191"/>
    </location>
</feature>
<dbReference type="eggNOG" id="COG1266">
    <property type="taxonomic scope" value="Bacteria"/>
</dbReference>
<organism evidence="3 4">
    <name type="scientific">Sphingomonas sanxanigenens DSM 19645 = NX02</name>
    <dbReference type="NCBI Taxonomy" id="1123269"/>
    <lineage>
        <taxon>Bacteria</taxon>
        <taxon>Pseudomonadati</taxon>
        <taxon>Pseudomonadota</taxon>
        <taxon>Alphaproteobacteria</taxon>
        <taxon>Sphingomonadales</taxon>
        <taxon>Sphingomonadaceae</taxon>
        <taxon>Sphingomonas</taxon>
    </lineage>
</organism>
<reference evidence="3 4" key="1">
    <citation type="submission" date="2013-07" db="EMBL/GenBank/DDBJ databases">
        <title>Completed genome of Sphingomonas sanxanigenens NX02.</title>
        <authorList>
            <person name="Ma T."/>
            <person name="Huang H."/>
            <person name="Wu M."/>
            <person name="Li X."/>
            <person name="Li G."/>
        </authorList>
    </citation>
    <scope>NUCLEOTIDE SEQUENCE [LARGE SCALE GENOMIC DNA]</scope>
    <source>
        <strain evidence="3 4">NX02</strain>
    </source>
</reference>
<keyword evidence="1" id="KW-1133">Transmembrane helix</keyword>